<feature type="transmembrane region" description="Helical" evidence="8">
    <location>
        <begin position="544"/>
        <end position="563"/>
    </location>
</feature>
<keyword evidence="3 8" id="KW-0812">Transmembrane</keyword>
<proteinExistence type="predicted"/>
<dbReference type="FunFam" id="3.40.50.300:FF:000163">
    <property type="entry name" value="Multidrug resistance-associated protein member 4"/>
    <property type="match status" value="1"/>
</dbReference>
<keyword evidence="2" id="KW-0813">Transport</keyword>
<organism evidence="11 12">
    <name type="scientific">Penicillium egyptiacum</name>
    <dbReference type="NCBI Taxonomy" id="1303716"/>
    <lineage>
        <taxon>Eukaryota</taxon>
        <taxon>Fungi</taxon>
        <taxon>Dikarya</taxon>
        <taxon>Ascomycota</taxon>
        <taxon>Pezizomycotina</taxon>
        <taxon>Eurotiomycetes</taxon>
        <taxon>Eurotiomycetidae</taxon>
        <taxon>Eurotiales</taxon>
        <taxon>Aspergillaceae</taxon>
        <taxon>Penicillium</taxon>
    </lineage>
</organism>
<dbReference type="Proteomes" id="UP001154252">
    <property type="component" value="Unassembled WGS sequence"/>
</dbReference>
<keyword evidence="12" id="KW-1185">Reference proteome</keyword>
<accession>A0A9W4P7G6</accession>
<keyword evidence="5" id="KW-0067">ATP-binding</keyword>
<dbReference type="FunFam" id="1.20.1560.10:FF:000066">
    <property type="entry name" value="ABC multidrug transporter (Eurofung)"/>
    <property type="match status" value="1"/>
</dbReference>
<name>A0A9W4P7G6_9EURO</name>
<keyword evidence="6 8" id="KW-1133">Transmembrane helix</keyword>
<feature type="domain" description="ABC transporter" evidence="9">
    <location>
        <begin position="614"/>
        <end position="838"/>
    </location>
</feature>
<sequence>MASSLCWSLEADNRFGPRVSIDCRAFDFTLLFEDIFFISLPAAVFLLILPIRLCFLRHEAVKINSYRLAVCKLVKTSSLIPSPTVSKLKQCFLAVLFVLQVLFGAFQVREAAIHTRASLPAVILNIIATFAASYASFLEDQRSVKPSDFLILYFSACSICRLPQLRSLWLIPSVGVCRYLSLACFLLTVAVMALESVPKTKILHSQYYGGTNEGKIGFWSRSFFIWVLPFLQTGYREALEVEDIPEVDTSLQGQCSGSKLRKSWDSAKTNGHYRLIKAVFRAYGWACISAIPPRLAYSCFTFAQPFLITATVNYIGGSPGSEPKIYGTGLIGAYILVYLGLAVSKAVYWRQTYRLLTMIRSGLISMIYDQTIDMTAADLTDSAAITLMGTDVERIVTNLKNLHEAWASIIELGTAIWLLEREIGVACFIPLVISLGSVLAMVPVSSRSGQAQKQWIERVQTRLAVTADTLGNMKAVQMLGLGDVILPLVSHLREIEVKTSVSFRKLLIWQVALSNLPVVLAPFATFTVYAIISVVRHDGSILSAQAFTSLALISLLTNPLLIFCQAMPALWQAVACFARIETYCGEGTALSAKYEEEVQPSLTSEKFYPLLISFKNANIAWSWKKNSVLCNLNVNIYQGITIIVGPVGCGKSTLIESILHQHMVKNGSRTASFSRAAYCPQTPWIRNDTIRNNIIGFLEFDQTWYDITCTVCGLQEDLDALAEGDMHLAGSDGISLSGGQKQRIALARAVYSKLDVVILDNVFSGLDSMSIALIRNRLFGKDGHFKKLGISVILAMSTCQLLPHADQILMMDEGKITASGSYNEMLSKEPKIVSEVQKSTLDLPLETERSNSGLTVVGKKETSIAVDTLDNEKTIRVKHQRNWPVYTYYFRSAGYGLLVSFLAFTIIESFCSSFQALWIQWWVDANEEQPNKQLGMYLGIYGLIFGLTFLSLVAGCWLLFVRALNNTSLNLHSDLLKTAFRASISFYQSVDTGSITNRFSQDLELIDMMLPIYAVNFVNSTNPSPIHSLELTHSAGFVDVFINTIIVCAMGRYLAVSIPFLGVVLFFIQSYYLQTSRQVRLLDIEAKAPLFTHFLETIHGISSIKAFNWGPQMQAKSHYLLNRSQRPVYMLYSIQQWLILVLDLVVGAIAVIFIAMITSLRGQFNAASIGVALNILLTLNQTLANALKMWTMTEISIGAVSRLQRFVEDTPSEECRVAPPISPQLPHGWPCGGAVEFTDVTAGYDHSATPVLKSLTMTIKPGEKIAVCGPSGSGKTSFIMAILQMLDIQSGRISIDGENLAEIARNTIRSRINVVPQDPFFMPGTLRFNLDPRQCVIDAELIRAIEKVGLWDRVHAKGGLDMEFSVADWSVGQRQLLALSRAIVKRSALLILDEATSSVDWETDAIMHDIIEKEFSEQTIFAVVHRLRYIRWFDRVMLLKHGELVECDRAEALLQRDSELRKLYLAFQEPSTSGGL</sequence>
<feature type="transmembrane region" description="Helical" evidence="8">
    <location>
        <begin position="325"/>
        <end position="348"/>
    </location>
</feature>
<dbReference type="Pfam" id="PF00664">
    <property type="entry name" value="ABC_membrane"/>
    <property type="match status" value="2"/>
</dbReference>
<dbReference type="EMBL" id="CAJVRC010000890">
    <property type="protein sequence ID" value="CAG8907277.1"/>
    <property type="molecule type" value="Genomic_DNA"/>
</dbReference>
<feature type="transmembrane region" description="Helical" evidence="8">
    <location>
        <begin position="895"/>
        <end position="918"/>
    </location>
</feature>
<comment type="subcellular location">
    <subcellularLocation>
        <location evidence="1">Membrane</location>
        <topology evidence="1">Multi-pass membrane protein</topology>
    </subcellularLocation>
</comment>
<dbReference type="PROSITE" id="PS50929">
    <property type="entry name" value="ABC_TM1F"/>
    <property type="match status" value="2"/>
</dbReference>
<dbReference type="InterPro" id="IPR044726">
    <property type="entry name" value="ABCC_6TM_D2"/>
</dbReference>
<evidence type="ECO:0000313" key="12">
    <source>
        <dbReference type="Proteomes" id="UP001154252"/>
    </source>
</evidence>
<gene>
    <name evidence="11" type="ORF">PEGY_LOCUS8760</name>
</gene>
<dbReference type="CDD" id="cd18579">
    <property type="entry name" value="ABC_6TM_ABCC_D1"/>
    <property type="match status" value="1"/>
</dbReference>
<feature type="transmembrane region" description="Helical" evidence="8">
    <location>
        <begin position="91"/>
        <end position="108"/>
    </location>
</feature>
<dbReference type="SMART" id="SM00382">
    <property type="entry name" value="AAA"/>
    <property type="match status" value="2"/>
</dbReference>
<dbReference type="PROSITE" id="PS50893">
    <property type="entry name" value="ABC_TRANSPORTER_2"/>
    <property type="match status" value="2"/>
</dbReference>
<dbReference type="CDD" id="cd18580">
    <property type="entry name" value="ABC_6TM_ABCC_D2"/>
    <property type="match status" value="1"/>
</dbReference>
<keyword evidence="4" id="KW-0547">Nucleotide-binding</keyword>
<evidence type="ECO:0000256" key="1">
    <source>
        <dbReference type="ARBA" id="ARBA00004141"/>
    </source>
</evidence>
<feature type="transmembrane region" description="Helical" evidence="8">
    <location>
        <begin position="1053"/>
        <end position="1072"/>
    </location>
</feature>
<evidence type="ECO:0000256" key="4">
    <source>
        <dbReference type="ARBA" id="ARBA00022741"/>
    </source>
</evidence>
<evidence type="ECO:0000256" key="6">
    <source>
        <dbReference type="ARBA" id="ARBA00022989"/>
    </source>
</evidence>
<feature type="transmembrane region" description="Helical" evidence="8">
    <location>
        <begin position="120"/>
        <end position="138"/>
    </location>
</feature>
<feature type="domain" description="ABC transmembrane type-1" evidence="10">
    <location>
        <begin position="295"/>
        <end position="570"/>
    </location>
</feature>
<evidence type="ECO:0000256" key="8">
    <source>
        <dbReference type="SAM" id="Phobius"/>
    </source>
</evidence>
<dbReference type="PANTHER" id="PTHR24223:SF404">
    <property type="entry name" value="ABC MULTIDRUG TRANSPORTER (EUROFUNG)-RELATED"/>
    <property type="match status" value="1"/>
</dbReference>
<feature type="transmembrane region" description="Helical" evidence="8">
    <location>
        <begin position="1137"/>
        <end position="1157"/>
    </location>
</feature>
<feature type="transmembrane region" description="Helical" evidence="8">
    <location>
        <begin position="35"/>
        <end position="55"/>
    </location>
</feature>
<feature type="domain" description="ABC transmembrane type-1" evidence="10">
    <location>
        <begin position="902"/>
        <end position="1192"/>
    </location>
</feature>
<dbReference type="InterPro" id="IPR036640">
    <property type="entry name" value="ABC1_TM_sf"/>
</dbReference>
<dbReference type="SUPFAM" id="SSF52540">
    <property type="entry name" value="P-loop containing nucleoside triphosphate hydrolases"/>
    <property type="match status" value="2"/>
</dbReference>
<dbReference type="GO" id="GO:0016020">
    <property type="term" value="C:membrane"/>
    <property type="evidence" value="ECO:0007669"/>
    <property type="project" value="UniProtKB-SubCell"/>
</dbReference>
<keyword evidence="7 8" id="KW-0472">Membrane</keyword>
<evidence type="ECO:0000259" key="10">
    <source>
        <dbReference type="PROSITE" id="PS50929"/>
    </source>
</evidence>
<evidence type="ECO:0000256" key="7">
    <source>
        <dbReference type="ARBA" id="ARBA00023136"/>
    </source>
</evidence>
<feature type="domain" description="ABC transporter" evidence="9">
    <location>
        <begin position="1235"/>
        <end position="1466"/>
    </location>
</feature>
<reference evidence="11" key="1">
    <citation type="submission" date="2021-07" db="EMBL/GenBank/DDBJ databases">
        <authorList>
            <person name="Branca A.L. A."/>
        </authorList>
    </citation>
    <scope>NUCLEOTIDE SEQUENCE</scope>
</reference>
<evidence type="ECO:0000256" key="3">
    <source>
        <dbReference type="ARBA" id="ARBA00022692"/>
    </source>
</evidence>
<feature type="transmembrane region" description="Helical" evidence="8">
    <location>
        <begin position="423"/>
        <end position="444"/>
    </location>
</feature>
<dbReference type="InterPro" id="IPR003593">
    <property type="entry name" value="AAA+_ATPase"/>
</dbReference>
<dbReference type="SUPFAM" id="SSF90123">
    <property type="entry name" value="ABC transporter transmembrane region"/>
    <property type="match status" value="2"/>
</dbReference>
<feature type="transmembrane region" description="Helical" evidence="8">
    <location>
        <begin position="1164"/>
        <end position="1183"/>
    </location>
</feature>
<dbReference type="InterPro" id="IPR011527">
    <property type="entry name" value="ABC1_TM_dom"/>
</dbReference>
<feature type="transmembrane region" description="Helical" evidence="8">
    <location>
        <begin position="506"/>
        <end position="532"/>
    </location>
</feature>
<protein>
    <submittedName>
        <fullName evidence="11">Uncharacterized protein</fullName>
    </submittedName>
</protein>
<dbReference type="PANTHER" id="PTHR24223">
    <property type="entry name" value="ATP-BINDING CASSETTE SUB-FAMILY C"/>
    <property type="match status" value="1"/>
</dbReference>
<evidence type="ECO:0000256" key="5">
    <source>
        <dbReference type="ARBA" id="ARBA00022840"/>
    </source>
</evidence>
<feature type="transmembrane region" description="Helical" evidence="8">
    <location>
        <begin position="938"/>
        <end position="960"/>
    </location>
</feature>
<dbReference type="Gene3D" id="3.40.50.300">
    <property type="entry name" value="P-loop containing nucleotide triphosphate hydrolases"/>
    <property type="match status" value="2"/>
</dbReference>
<dbReference type="OrthoDB" id="6500128at2759"/>
<dbReference type="PROSITE" id="PS00211">
    <property type="entry name" value="ABC_TRANSPORTER_1"/>
    <property type="match status" value="1"/>
</dbReference>
<dbReference type="GO" id="GO:0140359">
    <property type="term" value="F:ABC-type transporter activity"/>
    <property type="evidence" value="ECO:0007669"/>
    <property type="project" value="InterPro"/>
</dbReference>
<dbReference type="Gene3D" id="1.20.1560.10">
    <property type="entry name" value="ABC transporter type 1, transmembrane domain"/>
    <property type="match status" value="2"/>
</dbReference>
<dbReference type="GO" id="GO:0005524">
    <property type="term" value="F:ATP binding"/>
    <property type="evidence" value="ECO:0007669"/>
    <property type="project" value="UniProtKB-KW"/>
</dbReference>
<dbReference type="InterPro" id="IPR003439">
    <property type="entry name" value="ABC_transporter-like_ATP-bd"/>
</dbReference>
<dbReference type="InterPro" id="IPR044746">
    <property type="entry name" value="ABCC_6TM_D1"/>
</dbReference>
<dbReference type="Pfam" id="PF00005">
    <property type="entry name" value="ABC_tran"/>
    <property type="match status" value="2"/>
</dbReference>
<evidence type="ECO:0000259" key="9">
    <source>
        <dbReference type="PROSITE" id="PS50893"/>
    </source>
</evidence>
<dbReference type="FunFam" id="1.20.1560.10:FF:000055">
    <property type="entry name" value="ABC multidrug transporter (Eurofung)"/>
    <property type="match status" value="1"/>
</dbReference>
<dbReference type="GO" id="GO:0016887">
    <property type="term" value="F:ATP hydrolysis activity"/>
    <property type="evidence" value="ECO:0007669"/>
    <property type="project" value="InterPro"/>
</dbReference>
<dbReference type="InterPro" id="IPR050173">
    <property type="entry name" value="ABC_transporter_C-like"/>
</dbReference>
<evidence type="ECO:0000313" key="11">
    <source>
        <dbReference type="EMBL" id="CAG8907277.1"/>
    </source>
</evidence>
<evidence type="ECO:0000256" key="2">
    <source>
        <dbReference type="ARBA" id="ARBA00022448"/>
    </source>
</evidence>
<comment type="caution">
    <text evidence="11">The sequence shown here is derived from an EMBL/GenBank/DDBJ whole genome shotgun (WGS) entry which is preliminary data.</text>
</comment>
<dbReference type="InterPro" id="IPR017871">
    <property type="entry name" value="ABC_transporter-like_CS"/>
</dbReference>
<dbReference type="InterPro" id="IPR027417">
    <property type="entry name" value="P-loop_NTPase"/>
</dbReference>